<organism evidence="3 4">
    <name type="scientific">Murinocardiopsis flavida</name>
    <dbReference type="NCBI Taxonomy" id="645275"/>
    <lineage>
        <taxon>Bacteria</taxon>
        <taxon>Bacillati</taxon>
        <taxon>Actinomycetota</taxon>
        <taxon>Actinomycetes</taxon>
        <taxon>Streptosporangiales</taxon>
        <taxon>Nocardiopsidaceae</taxon>
        <taxon>Murinocardiopsis</taxon>
    </lineage>
</organism>
<evidence type="ECO:0000313" key="3">
    <source>
        <dbReference type="EMBL" id="PSK93620.1"/>
    </source>
</evidence>
<dbReference type="EMBL" id="PYGA01000016">
    <property type="protein sequence ID" value="PSK93620.1"/>
    <property type="molecule type" value="Genomic_DNA"/>
</dbReference>
<sequence length="382" mass="39825">MALAAACMAGALVAGCGPMTTGGGPDAAVGRAGAEGGRSVTVLGGGDLLIHPPVWKQARADGGGEFDFRPMFDGIAPAVAGADLALCHLEVPLAGKKGPFSGWPAFKAPPQLLDGVERAGYDGCSTASNHVLDYGEKGVRRTLAAFDRAGLGAAGSARSAAEAAAPQVYRVRPDRGAPVEVAHLSSTVTFNGMERPPGKKWLANLADPEAIRAEARAAKDAGAEIVVLSMHWGTEYDHGVDDRQRELAAALTGSPDIDVILGHHAHVVQPVEKVRGTWVVYGMGNQLARHAAPVDANREGAMARVTFTETASGRWRAEGLEMLPTRVDIEPKVRLVDLATALRDPRTPRRLRDDYAEAHARITGHLTAHGAPADGAVVAPAD</sequence>
<name>A0A2P8D8S0_9ACTN</name>
<evidence type="ECO:0000256" key="1">
    <source>
        <dbReference type="ARBA" id="ARBA00005662"/>
    </source>
</evidence>
<reference evidence="3 4" key="1">
    <citation type="submission" date="2018-03" db="EMBL/GenBank/DDBJ databases">
        <title>Genomic Encyclopedia of Archaeal and Bacterial Type Strains, Phase II (KMG-II): from individual species to whole genera.</title>
        <authorList>
            <person name="Goeker M."/>
        </authorList>
    </citation>
    <scope>NUCLEOTIDE SEQUENCE [LARGE SCALE GENOMIC DNA]</scope>
    <source>
        <strain evidence="3 4">DSM 45312</strain>
    </source>
</reference>
<gene>
    <name evidence="3" type="ORF">CLV63_11627</name>
</gene>
<comment type="similarity">
    <text evidence="1">Belongs to the CapA family.</text>
</comment>
<accession>A0A2P8D8S0</accession>
<dbReference type="SMART" id="SM00854">
    <property type="entry name" value="PGA_cap"/>
    <property type="match status" value="1"/>
</dbReference>
<dbReference type="InterPro" id="IPR019079">
    <property type="entry name" value="Capsule_synth_CapA"/>
</dbReference>
<dbReference type="SUPFAM" id="SSF56300">
    <property type="entry name" value="Metallo-dependent phosphatases"/>
    <property type="match status" value="1"/>
</dbReference>
<keyword evidence="4" id="KW-1185">Reference proteome</keyword>
<proteinExistence type="inferred from homology"/>
<dbReference type="InterPro" id="IPR052169">
    <property type="entry name" value="CW_Biosynth-Accessory"/>
</dbReference>
<evidence type="ECO:0000259" key="2">
    <source>
        <dbReference type="SMART" id="SM00854"/>
    </source>
</evidence>
<dbReference type="AlphaFoldDB" id="A0A2P8D8S0"/>
<dbReference type="Proteomes" id="UP000240542">
    <property type="component" value="Unassembled WGS sequence"/>
</dbReference>
<dbReference type="InterPro" id="IPR029052">
    <property type="entry name" value="Metallo-depent_PP-like"/>
</dbReference>
<feature type="domain" description="Capsule synthesis protein CapA" evidence="2">
    <location>
        <begin position="41"/>
        <end position="290"/>
    </location>
</feature>
<dbReference type="PANTHER" id="PTHR33393">
    <property type="entry name" value="POLYGLUTAMINE SYNTHESIS ACCESSORY PROTEIN RV0574C-RELATED"/>
    <property type="match status" value="1"/>
</dbReference>
<dbReference type="CDD" id="cd07381">
    <property type="entry name" value="MPP_CapA"/>
    <property type="match status" value="1"/>
</dbReference>
<dbReference type="Gene3D" id="3.60.21.10">
    <property type="match status" value="1"/>
</dbReference>
<evidence type="ECO:0000313" key="4">
    <source>
        <dbReference type="Proteomes" id="UP000240542"/>
    </source>
</evidence>
<comment type="caution">
    <text evidence="3">The sequence shown here is derived from an EMBL/GenBank/DDBJ whole genome shotgun (WGS) entry which is preliminary data.</text>
</comment>
<dbReference type="Pfam" id="PF09587">
    <property type="entry name" value="PGA_cap"/>
    <property type="match status" value="1"/>
</dbReference>
<protein>
    <submittedName>
        <fullName evidence="3">Poly-gamma-glutamate synthesis protein (Capsule biosynthesis protein)</fullName>
    </submittedName>
</protein>
<dbReference type="PANTHER" id="PTHR33393:SF13">
    <property type="entry name" value="PGA BIOSYNTHESIS PROTEIN CAPA"/>
    <property type="match status" value="1"/>
</dbReference>